<name>A0A2V3J3S8_9FLOR</name>
<dbReference type="EMBL" id="NBIV01000012">
    <property type="protein sequence ID" value="PXF48647.1"/>
    <property type="molecule type" value="Genomic_DNA"/>
</dbReference>
<accession>A0A2V3J3S8</accession>
<sequence>MKALVSKYGCKGMCSNRQFSCVKRREKCLECDCIPGICEKKVTAVPANEFEQAARIQDTGDVEGIEMEGEQVLEDPGEVEETEMDEVIDLICAKSAMEDEALLQPILLNHGTCQDELSDPRLGVDSITFLNDADI</sequence>
<protein>
    <submittedName>
        <fullName evidence="1">Uncharacterized protein</fullName>
    </submittedName>
</protein>
<proteinExistence type="predicted"/>
<keyword evidence="2" id="KW-1185">Reference proteome</keyword>
<organism evidence="1 2">
    <name type="scientific">Gracilariopsis chorda</name>
    <dbReference type="NCBI Taxonomy" id="448386"/>
    <lineage>
        <taxon>Eukaryota</taxon>
        <taxon>Rhodophyta</taxon>
        <taxon>Florideophyceae</taxon>
        <taxon>Rhodymeniophycidae</taxon>
        <taxon>Gracilariales</taxon>
        <taxon>Gracilariaceae</taxon>
        <taxon>Gracilariopsis</taxon>
    </lineage>
</organism>
<dbReference type="Proteomes" id="UP000247409">
    <property type="component" value="Unassembled WGS sequence"/>
</dbReference>
<dbReference type="AlphaFoldDB" id="A0A2V3J3S8"/>
<evidence type="ECO:0000313" key="2">
    <source>
        <dbReference type="Proteomes" id="UP000247409"/>
    </source>
</evidence>
<dbReference type="OrthoDB" id="3176171at2759"/>
<gene>
    <name evidence="1" type="ORF">BWQ96_01499</name>
</gene>
<comment type="caution">
    <text evidence="1">The sequence shown here is derived from an EMBL/GenBank/DDBJ whole genome shotgun (WGS) entry which is preliminary data.</text>
</comment>
<reference evidence="1 2" key="1">
    <citation type="journal article" date="2018" name="Mol. Biol. Evol.">
        <title>Analysis of the draft genome of the red seaweed Gracilariopsis chorda provides insights into genome size evolution in Rhodophyta.</title>
        <authorList>
            <person name="Lee J."/>
            <person name="Yang E.C."/>
            <person name="Graf L."/>
            <person name="Yang J.H."/>
            <person name="Qiu H."/>
            <person name="Zel Zion U."/>
            <person name="Chan C.X."/>
            <person name="Stephens T.G."/>
            <person name="Weber A.P.M."/>
            <person name="Boo G.H."/>
            <person name="Boo S.M."/>
            <person name="Kim K.M."/>
            <person name="Shin Y."/>
            <person name="Jung M."/>
            <person name="Lee S.J."/>
            <person name="Yim H.S."/>
            <person name="Lee J.H."/>
            <person name="Bhattacharya D."/>
            <person name="Yoon H.S."/>
        </authorList>
    </citation>
    <scope>NUCLEOTIDE SEQUENCE [LARGE SCALE GENOMIC DNA]</scope>
    <source>
        <strain evidence="1 2">SKKU-2015</strain>
        <tissue evidence="1">Whole body</tissue>
    </source>
</reference>
<evidence type="ECO:0000313" key="1">
    <source>
        <dbReference type="EMBL" id="PXF48647.1"/>
    </source>
</evidence>